<accession>A0A3E5AQT3</accession>
<evidence type="ECO:0000256" key="1">
    <source>
        <dbReference type="SAM" id="MobiDB-lite"/>
    </source>
</evidence>
<sequence length="277" mass="30785">MAKAELTTVENFKIVTGMEAMDEELRAELEDELDDLDDDGGIDAKHIKIPSGGGKAFEVETDDPDDPEVMKEVTGVIIFTHRMNAYWAQKFGEAGEDGNINKSPDCSSMDGKQGVNRETGEIRTCDTCPYNQFGSDGKGKACKNMRRLYIMMNNRPDIYLLTVPPTSIKDVNKALKKIMGQQHIPYSRMIVTFKLNVVENADKIKYSKVTLEKTGLLPEALYKTTAELRKAMKQSYESVAITTDDYKEAAPMEATPEVGPDGFMQAGDIQDGELPFD</sequence>
<gene>
    <name evidence="2" type="ORF">DXB72_05260</name>
</gene>
<dbReference type="AlphaFoldDB" id="A0A3E5AQT3"/>
<dbReference type="Proteomes" id="UP000260970">
    <property type="component" value="Unassembled WGS sequence"/>
</dbReference>
<feature type="region of interest" description="Disordered" evidence="1">
    <location>
        <begin position="253"/>
        <end position="277"/>
    </location>
</feature>
<dbReference type="RefSeq" id="WP_117689778.1">
    <property type="nucleotide sequence ID" value="NZ_QSUE01000002.1"/>
</dbReference>
<evidence type="ECO:0000313" key="2">
    <source>
        <dbReference type="EMBL" id="RGN25159.1"/>
    </source>
</evidence>
<comment type="caution">
    <text evidence="2">The sequence shown here is derived from an EMBL/GenBank/DDBJ whole genome shotgun (WGS) entry which is preliminary data.</text>
</comment>
<evidence type="ECO:0000313" key="3">
    <source>
        <dbReference type="Proteomes" id="UP000260970"/>
    </source>
</evidence>
<name>A0A3E5AQT3_9FIRM</name>
<organism evidence="2 3">
    <name type="scientific">Agathobacter rectalis</name>
    <dbReference type="NCBI Taxonomy" id="39491"/>
    <lineage>
        <taxon>Bacteria</taxon>
        <taxon>Bacillati</taxon>
        <taxon>Bacillota</taxon>
        <taxon>Clostridia</taxon>
        <taxon>Lachnospirales</taxon>
        <taxon>Lachnospiraceae</taxon>
        <taxon>Agathobacter</taxon>
    </lineage>
</organism>
<dbReference type="EMBL" id="QSUG01000003">
    <property type="protein sequence ID" value="RGN25159.1"/>
    <property type="molecule type" value="Genomic_DNA"/>
</dbReference>
<protein>
    <submittedName>
        <fullName evidence="2">Uncharacterized protein</fullName>
    </submittedName>
</protein>
<reference evidence="2 3" key="1">
    <citation type="submission" date="2018-08" db="EMBL/GenBank/DDBJ databases">
        <title>A genome reference for cultivated species of the human gut microbiota.</title>
        <authorList>
            <person name="Zou Y."/>
            <person name="Xue W."/>
            <person name="Luo G."/>
        </authorList>
    </citation>
    <scope>NUCLEOTIDE SEQUENCE [LARGE SCALE GENOMIC DNA]</scope>
    <source>
        <strain evidence="2 3">OM05-6AA</strain>
    </source>
</reference>
<proteinExistence type="predicted"/>